<evidence type="ECO:0000256" key="6">
    <source>
        <dbReference type="HAMAP-Rule" id="MF_01161"/>
    </source>
</evidence>
<evidence type="ECO:0000256" key="4">
    <source>
        <dbReference type="ARBA" id="ARBA00022840"/>
    </source>
</evidence>
<dbReference type="PANTHER" id="PTHR43033:SF5">
    <property type="entry name" value="TRNA(ILE)-LYSIDINE SYNTHETASE"/>
    <property type="match status" value="1"/>
</dbReference>
<evidence type="ECO:0000256" key="2">
    <source>
        <dbReference type="ARBA" id="ARBA00022694"/>
    </source>
</evidence>
<proteinExistence type="inferred from homology"/>
<evidence type="ECO:0000313" key="9">
    <source>
        <dbReference type="Proteomes" id="UP000516369"/>
    </source>
</evidence>
<dbReference type="CDD" id="cd01992">
    <property type="entry name" value="TilS_N"/>
    <property type="match status" value="1"/>
</dbReference>
<keyword evidence="2 6" id="KW-0819">tRNA processing</keyword>
<dbReference type="GO" id="GO:0005737">
    <property type="term" value="C:cytoplasm"/>
    <property type="evidence" value="ECO:0007669"/>
    <property type="project" value="UniProtKB-SubCell"/>
</dbReference>
<dbReference type="NCBIfam" id="TIGR02432">
    <property type="entry name" value="lysidine_TilS_N"/>
    <property type="match status" value="1"/>
</dbReference>
<dbReference type="Proteomes" id="UP000516369">
    <property type="component" value="Chromosome"/>
</dbReference>
<dbReference type="RefSeq" id="WP_190261325.1">
    <property type="nucleotide sequence ID" value="NZ_CP053923.1"/>
</dbReference>
<dbReference type="InterPro" id="IPR012094">
    <property type="entry name" value="tRNA_Ile_lys_synt"/>
</dbReference>
<gene>
    <name evidence="6 8" type="primary">tilS</name>
    <name evidence="8" type="ORF">HQ394_18015</name>
</gene>
<dbReference type="GO" id="GO:0006400">
    <property type="term" value="P:tRNA modification"/>
    <property type="evidence" value="ECO:0007669"/>
    <property type="project" value="UniProtKB-UniRule"/>
</dbReference>
<dbReference type="KEGG" id="dvn:HQ394_18015"/>
<keyword evidence="6" id="KW-0963">Cytoplasm</keyword>
<dbReference type="HAMAP" id="MF_01161">
    <property type="entry name" value="tRNA_Ile_lys_synt"/>
    <property type="match status" value="1"/>
</dbReference>
<keyword evidence="3 6" id="KW-0547">Nucleotide-binding</keyword>
<feature type="binding site" evidence="6">
    <location>
        <begin position="18"/>
        <end position="23"/>
    </location>
    <ligand>
        <name>ATP</name>
        <dbReference type="ChEBI" id="CHEBI:30616"/>
    </ligand>
</feature>
<dbReference type="Gene3D" id="3.40.50.620">
    <property type="entry name" value="HUPs"/>
    <property type="match status" value="1"/>
</dbReference>
<comment type="function">
    <text evidence="6">Ligates lysine onto the cytidine present at position 34 of the AUA codon-specific tRNA(Ile) that contains the anticodon CAU, in an ATP-dependent manner. Cytidine is converted to lysidine, thus changing the amino acid specificity of the tRNA from methionine to isoleucine.</text>
</comment>
<protein>
    <recommendedName>
        <fullName evidence="6">tRNA(Ile)-lysidine synthase</fullName>
        <ecNumber evidence="6">6.3.4.19</ecNumber>
    </recommendedName>
    <alternativeName>
        <fullName evidence="6">tRNA(Ile)-2-lysyl-cytidine synthase</fullName>
    </alternativeName>
    <alternativeName>
        <fullName evidence="6">tRNA(Ile)-lysidine synthetase</fullName>
    </alternativeName>
</protein>
<dbReference type="AlphaFoldDB" id="A0A7H1N578"/>
<comment type="domain">
    <text evidence="6">The N-terminal region contains the highly conserved SGGXDS motif, predicted to be a P-loop motif involved in ATP binding.</text>
</comment>
<evidence type="ECO:0000256" key="5">
    <source>
        <dbReference type="ARBA" id="ARBA00048539"/>
    </source>
</evidence>
<evidence type="ECO:0000259" key="7">
    <source>
        <dbReference type="Pfam" id="PF01171"/>
    </source>
</evidence>
<reference evidence="8 9" key="1">
    <citation type="submission" date="2020-05" db="EMBL/GenBank/DDBJ databases">
        <title>Complete closed genome sequence of Defluviicoccus vanus.</title>
        <authorList>
            <person name="Bessarab I."/>
            <person name="Arumugam K."/>
            <person name="Maszenan A.M."/>
            <person name="Seviour R.J."/>
            <person name="Williams R.B."/>
        </authorList>
    </citation>
    <scope>NUCLEOTIDE SEQUENCE [LARGE SCALE GENOMIC DNA]</scope>
    <source>
        <strain evidence="8 9">Ben 114</strain>
    </source>
</reference>
<comment type="subcellular location">
    <subcellularLocation>
        <location evidence="6">Cytoplasm</location>
    </subcellularLocation>
</comment>
<dbReference type="SUPFAM" id="SSF52402">
    <property type="entry name" value="Adenine nucleotide alpha hydrolases-like"/>
    <property type="match status" value="1"/>
</dbReference>
<organism evidence="8 9">
    <name type="scientific">Defluviicoccus vanus</name>
    <dbReference type="NCBI Taxonomy" id="111831"/>
    <lineage>
        <taxon>Bacteria</taxon>
        <taxon>Pseudomonadati</taxon>
        <taxon>Pseudomonadota</taxon>
        <taxon>Alphaproteobacteria</taxon>
        <taxon>Rhodospirillales</taxon>
        <taxon>Rhodospirillaceae</taxon>
        <taxon>Defluviicoccus</taxon>
    </lineage>
</organism>
<evidence type="ECO:0000313" key="8">
    <source>
        <dbReference type="EMBL" id="QNT70864.1"/>
    </source>
</evidence>
<comment type="catalytic activity">
    <reaction evidence="5 6">
        <text>cytidine(34) in tRNA(Ile2) + L-lysine + ATP = lysidine(34) in tRNA(Ile2) + AMP + diphosphate + H(+)</text>
        <dbReference type="Rhea" id="RHEA:43744"/>
        <dbReference type="Rhea" id="RHEA-COMP:10625"/>
        <dbReference type="Rhea" id="RHEA-COMP:10670"/>
        <dbReference type="ChEBI" id="CHEBI:15378"/>
        <dbReference type="ChEBI" id="CHEBI:30616"/>
        <dbReference type="ChEBI" id="CHEBI:32551"/>
        <dbReference type="ChEBI" id="CHEBI:33019"/>
        <dbReference type="ChEBI" id="CHEBI:82748"/>
        <dbReference type="ChEBI" id="CHEBI:83665"/>
        <dbReference type="ChEBI" id="CHEBI:456215"/>
        <dbReference type="EC" id="6.3.4.19"/>
    </reaction>
</comment>
<keyword evidence="4 6" id="KW-0067">ATP-binding</keyword>
<dbReference type="GO" id="GO:0032267">
    <property type="term" value="F:tRNA(Ile)-lysidine synthase activity"/>
    <property type="evidence" value="ECO:0007669"/>
    <property type="project" value="UniProtKB-EC"/>
</dbReference>
<dbReference type="InterPro" id="IPR012795">
    <property type="entry name" value="tRNA_Ile_lys_synt_N"/>
</dbReference>
<feature type="domain" description="tRNA(Ile)-lysidine/2-thiocytidine synthase N-terminal" evidence="7">
    <location>
        <begin position="13"/>
        <end position="191"/>
    </location>
</feature>
<dbReference type="EC" id="6.3.4.19" evidence="6"/>
<evidence type="ECO:0000256" key="1">
    <source>
        <dbReference type="ARBA" id="ARBA00022598"/>
    </source>
</evidence>
<dbReference type="InterPro" id="IPR014729">
    <property type="entry name" value="Rossmann-like_a/b/a_fold"/>
</dbReference>
<accession>A0A7H1N578</accession>
<dbReference type="EMBL" id="CP053923">
    <property type="protein sequence ID" value="QNT70864.1"/>
    <property type="molecule type" value="Genomic_DNA"/>
</dbReference>
<keyword evidence="1 6" id="KW-0436">Ligase</keyword>
<keyword evidence="9" id="KW-1185">Reference proteome</keyword>
<evidence type="ECO:0000256" key="3">
    <source>
        <dbReference type="ARBA" id="ARBA00022741"/>
    </source>
</evidence>
<dbReference type="Pfam" id="PF01171">
    <property type="entry name" value="ATP_bind_3"/>
    <property type="match status" value="1"/>
</dbReference>
<dbReference type="GO" id="GO:0005524">
    <property type="term" value="F:ATP binding"/>
    <property type="evidence" value="ECO:0007669"/>
    <property type="project" value="UniProtKB-UniRule"/>
</dbReference>
<dbReference type="InterPro" id="IPR011063">
    <property type="entry name" value="TilS/TtcA_N"/>
</dbReference>
<dbReference type="PANTHER" id="PTHR43033">
    <property type="entry name" value="TRNA(ILE)-LYSIDINE SYNTHASE-RELATED"/>
    <property type="match status" value="1"/>
</dbReference>
<sequence length="411" mass="44091">MAALEPFEPAPHLAVAVSGGADSLALCLLVHAWALTRGGRVTALTVDHRLRADSTAEAAQVGCWLRTHGIEHRILVWSETKPATGIQEAARQARYRLLVAACREACVLHLLLAHHAADQTETMLLRLLGGSGVFGLAAMQPVVVTPHCRILRPLLGIQPGSLRQYLSARGQPWVEDATNRSSTFARVRVRRALPSLAANGLDSGEISRIHATMQHARAMTDAATVAWLASGVTCHAAGYAEMDLSCLGDAPTFLAVRVLGRLIMAVGGGCWEPDEAAVHRLRQRCLVAAPGMVATLGRCRLQCRAHSLLVCRERRNLPLPQLVSPQLMSTAGVVHWDGRFAIRIVATATALPASLQLQALAAIPVDERVVPNPSAVPKVVWPTLPALVDTHGLAQVPHLGYRRGGKILTFM</sequence>
<name>A0A7H1N578_9PROT</name>
<comment type="similarity">
    <text evidence="6">Belongs to the tRNA(Ile)-lysidine synthase family.</text>
</comment>